<gene>
    <name evidence="2" type="ORF">B0A48_16480</name>
</gene>
<name>A0A1V8SEN6_9PEZI</name>
<evidence type="ECO:0000256" key="1">
    <source>
        <dbReference type="SAM" id="SignalP"/>
    </source>
</evidence>
<keyword evidence="1" id="KW-0732">Signal</keyword>
<evidence type="ECO:0008006" key="4">
    <source>
        <dbReference type="Google" id="ProtNLM"/>
    </source>
</evidence>
<proteinExistence type="predicted"/>
<organism evidence="2 3">
    <name type="scientific">Cryoendolithus antarcticus</name>
    <dbReference type="NCBI Taxonomy" id="1507870"/>
    <lineage>
        <taxon>Eukaryota</taxon>
        <taxon>Fungi</taxon>
        <taxon>Dikarya</taxon>
        <taxon>Ascomycota</taxon>
        <taxon>Pezizomycotina</taxon>
        <taxon>Dothideomycetes</taxon>
        <taxon>Dothideomycetidae</taxon>
        <taxon>Cladosporiales</taxon>
        <taxon>Cladosporiaceae</taxon>
        <taxon>Cryoendolithus</taxon>
    </lineage>
</organism>
<dbReference type="Proteomes" id="UP000192596">
    <property type="component" value="Unassembled WGS sequence"/>
</dbReference>
<comment type="caution">
    <text evidence="2">The sequence shown here is derived from an EMBL/GenBank/DDBJ whole genome shotgun (WGS) entry which is preliminary data.</text>
</comment>
<evidence type="ECO:0000313" key="3">
    <source>
        <dbReference type="Proteomes" id="UP000192596"/>
    </source>
</evidence>
<sequence length="258" mass="27452">MLWIQVAFVAAVAAAAPAPAEKRWGGDHGGHWWATPSQTSDYIDFGKRWRSRDAVNGICDLSKAQMPVAPTPLPSPAAGLVLSHVALGRGTQNYTCDLSNSTAIPVAAGALATLFNVSCIAADLPDLLSKLSPIALDLPVPASSDKSSPVYNSMSGRHYFTDLTTAFFNLDTELHPSWGQGSFKKANSSAAPADATKGQFGKGDGTVPWLKLNAKMGAVNQYQEVYRLNTAGGQPPKTCKGSPASFEVQYSAEYWLYK</sequence>
<feature type="signal peptide" evidence="1">
    <location>
        <begin position="1"/>
        <end position="15"/>
    </location>
</feature>
<evidence type="ECO:0000313" key="2">
    <source>
        <dbReference type="EMBL" id="OQN97616.1"/>
    </source>
</evidence>
<dbReference type="InterPro" id="IPR021851">
    <property type="entry name" value="DUF3455"/>
</dbReference>
<dbReference type="Pfam" id="PF11937">
    <property type="entry name" value="DUF3455"/>
    <property type="match status" value="1"/>
</dbReference>
<keyword evidence="3" id="KW-1185">Reference proteome</keyword>
<accession>A0A1V8SEN6</accession>
<dbReference type="PANTHER" id="PTHR35567">
    <property type="entry name" value="MALATE DEHYDROGENASE (AFU_ORTHOLOGUE AFUA_2G13800)"/>
    <property type="match status" value="1"/>
</dbReference>
<dbReference type="EMBL" id="NAJO01000052">
    <property type="protein sequence ID" value="OQN97616.1"/>
    <property type="molecule type" value="Genomic_DNA"/>
</dbReference>
<reference evidence="3" key="1">
    <citation type="submission" date="2017-03" db="EMBL/GenBank/DDBJ databases">
        <title>Genomes of endolithic fungi from Antarctica.</title>
        <authorList>
            <person name="Coleine C."/>
            <person name="Masonjones S."/>
            <person name="Stajich J.E."/>
        </authorList>
    </citation>
    <scope>NUCLEOTIDE SEQUENCE [LARGE SCALE GENOMIC DNA]</scope>
    <source>
        <strain evidence="3">CCFEE 5527</strain>
    </source>
</reference>
<feature type="chain" id="PRO_5012393140" description="Malate dehydrogenase" evidence="1">
    <location>
        <begin position="16"/>
        <end position="258"/>
    </location>
</feature>
<dbReference type="AlphaFoldDB" id="A0A1V8SEN6"/>
<dbReference type="PANTHER" id="PTHR35567:SF1">
    <property type="entry name" value="CONSERVED FUNGAL PROTEIN (AFU_ORTHOLOGUE AFUA_1G14230)"/>
    <property type="match status" value="1"/>
</dbReference>
<protein>
    <recommendedName>
        <fullName evidence="4">Malate dehydrogenase</fullName>
    </recommendedName>
</protein>
<dbReference type="InParanoid" id="A0A1V8SEN6"/>
<dbReference type="OrthoDB" id="1859733at2759"/>